<reference evidence="3" key="1">
    <citation type="submission" date="2018-02" db="EMBL/GenBank/DDBJ databases">
        <authorList>
            <person name="Hausmann B."/>
        </authorList>
    </citation>
    <scope>NUCLEOTIDE SEQUENCE [LARGE SCALE GENOMIC DNA]</scope>
    <source>
        <strain evidence="3">Peat soil MAG SbA1</strain>
    </source>
</reference>
<dbReference type="InterPro" id="IPR023750">
    <property type="entry name" value="RbsD-like_sf"/>
</dbReference>
<dbReference type="GO" id="GO:0048029">
    <property type="term" value="F:monosaccharide binding"/>
    <property type="evidence" value="ECO:0007669"/>
    <property type="project" value="InterPro"/>
</dbReference>
<gene>
    <name evidence="2" type="ORF">SBA1_110009</name>
</gene>
<feature type="chain" id="PRO_5015637939" description="D-ribose pyranase" evidence="1">
    <location>
        <begin position="20"/>
        <end position="184"/>
    </location>
</feature>
<feature type="signal peptide" evidence="1">
    <location>
        <begin position="1"/>
        <end position="19"/>
    </location>
</feature>
<keyword evidence="1" id="KW-0732">Signal</keyword>
<name>A0A2U3JZE9_9BACT</name>
<dbReference type="Gene3D" id="3.40.1650.10">
    <property type="entry name" value="RbsD-like domain"/>
    <property type="match status" value="1"/>
</dbReference>
<sequence>MLKTILAMTLLSASLPALAASSDWYARLADRMPLLGHRNWILIVDSAYPLQTSPGIETIETNATQLEVVRAVVAAINHSIQVRPVIFMDAELPFVSEDDAPGVSAYRSDIGHLLEDYPVEQLPHEKIISNLDEAGKTFHVLVLKTTMTIPYTSVFIRLDCKYWSADQEKRLRGKMAAAPKAVPK</sequence>
<evidence type="ECO:0000256" key="1">
    <source>
        <dbReference type="SAM" id="SignalP"/>
    </source>
</evidence>
<accession>A0A2U3JZE9</accession>
<protein>
    <recommendedName>
        <fullName evidence="4">D-ribose pyranase</fullName>
    </recommendedName>
</protein>
<evidence type="ECO:0000313" key="2">
    <source>
        <dbReference type="EMBL" id="SPF32802.1"/>
    </source>
</evidence>
<dbReference type="Proteomes" id="UP000238701">
    <property type="component" value="Unassembled WGS sequence"/>
</dbReference>
<dbReference type="SUPFAM" id="SSF102546">
    <property type="entry name" value="RbsD-like"/>
    <property type="match status" value="1"/>
</dbReference>
<evidence type="ECO:0000313" key="3">
    <source>
        <dbReference type="Proteomes" id="UP000238701"/>
    </source>
</evidence>
<dbReference type="AlphaFoldDB" id="A0A2U3JZE9"/>
<dbReference type="GO" id="GO:0016853">
    <property type="term" value="F:isomerase activity"/>
    <property type="evidence" value="ECO:0007669"/>
    <property type="project" value="InterPro"/>
</dbReference>
<dbReference type="GO" id="GO:0005996">
    <property type="term" value="P:monosaccharide metabolic process"/>
    <property type="evidence" value="ECO:0007669"/>
    <property type="project" value="InterPro"/>
</dbReference>
<evidence type="ECO:0008006" key="4">
    <source>
        <dbReference type="Google" id="ProtNLM"/>
    </source>
</evidence>
<organism evidence="2 3">
    <name type="scientific">Candidatus Sulfotelmatobacter kueseliae</name>
    <dbReference type="NCBI Taxonomy" id="2042962"/>
    <lineage>
        <taxon>Bacteria</taxon>
        <taxon>Pseudomonadati</taxon>
        <taxon>Acidobacteriota</taxon>
        <taxon>Terriglobia</taxon>
        <taxon>Terriglobales</taxon>
        <taxon>Candidatus Korobacteraceae</taxon>
        <taxon>Candidatus Sulfotelmatobacter</taxon>
    </lineage>
</organism>
<dbReference type="EMBL" id="OMOD01000013">
    <property type="protein sequence ID" value="SPF32802.1"/>
    <property type="molecule type" value="Genomic_DNA"/>
</dbReference>
<proteinExistence type="predicted"/>